<evidence type="ECO:0000256" key="1">
    <source>
        <dbReference type="SAM" id="MobiDB-lite"/>
    </source>
</evidence>
<reference evidence="3" key="1">
    <citation type="submission" date="2021-01" db="EMBL/GenBank/DDBJ databases">
        <title>Whole genome shotgun sequence of Virgisporangium aliadipatigenens NBRC 105644.</title>
        <authorList>
            <person name="Komaki H."/>
            <person name="Tamura T."/>
        </authorList>
    </citation>
    <scope>NUCLEOTIDE SEQUENCE</scope>
    <source>
        <strain evidence="3">NBRC 105644</strain>
    </source>
</reference>
<keyword evidence="4" id="KW-1185">Reference proteome</keyword>
<feature type="region of interest" description="Disordered" evidence="1">
    <location>
        <begin position="117"/>
        <end position="154"/>
    </location>
</feature>
<keyword evidence="2" id="KW-0732">Signal</keyword>
<evidence type="ECO:0000313" key="4">
    <source>
        <dbReference type="Proteomes" id="UP000619260"/>
    </source>
</evidence>
<feature type="region of interest" description="Disordered" evidence="1">
    <location>
        <begin position="80"/>
        <end position="102"/>
    </location>
</feature>
<protein>
    <recommendedName>
        <fullName evidence="5">Lipoprotein</fullName>
    </recommendedName>
</protein>
<evidence type="ECO:0008006" key="5">
    <source>
        <dbReference type="Google" id="ProtNLM"/>
    </source>
</evidence>
<feature type="signal peptide" evidence="2">
    <location>
        <begin position="1"/>
        <end position="19"/>
    </location>
</feature>
<evidence type="ECO:0000256" key="2">
    <source>
        <dbReference type="SAM" id="SignalP"/>
    </source>
</evidence>
<comment type="caution">
    <text evidence="3">The sequence shown here is derived from an EMBL/GenBank/DDBJ whole genome shotgun (WGS) entry which is preliminary data.</text>
</comment>
<feature type="chain" id="PRO_5035213304" description="Lipoprotein" evidence="2">
    <location>
        <begin position="20"/>
        <end position="170"/>
    </location>
</feature>
<dbReference type="AlphaFoldDB" id="A0A8J4DTL0"/>
<gene>
    <name evidence="3" type="ORF">Val02_59940</name>
</gene>
<sequence>MALALLLATAACGSNDAKAAEDDPAAWKAYDAKMATWVECLKTNGLTEVRYRGHSTSVMNPKMELEGVPAEVYNSHAAWEKCRPQQPTDTDRPVPFLSNELSPEVLQEERAIAKCIRGKGFPDYPDPEAKPDPSRSPSRYDNAKENPIPGLDQAWKDCRKELGLKSVDGG</sequence>
<proteinExistence type="predicted"/>
<accession>A0A8J4DTL0</accession>
<dbReference type="EMBL" id="BOPF01000024">
    <property type="protein sequence ID" value="GIJ49108.1"/>
    <property type="molecule type" value="Genomic_DNA"/>
</dbReference>
<dbReference type="Proteomes" id="UP000619260">
    <property type="component" value="Unassembled WGS sequence"/>
</dbReference>
<evidence type="ECO:0000313" key="3">
    <source>
        <dbReference type="EMBL" id="GIJ49108.1"/>
    </source>
</evidence>
<name>A0A8J4DTL0_9ACTN</name>
<organism evidence="3 4">
    <name type="scientific">Virgisporangium aliadipatigenens</name>
    <dbReference type="NCBI Taxonomy" id="741659"/>
    <lineage>
        <taxon>Bacteria</taxon>
        <taxon>Bacillati</taxon>
        <taxon>Actinomycetota</taxon>
        <taxon>Actinomycetes</taxon>
        <taxon>Micromonosporales</taxon>
        <taxon>Micromonosporaceae</taxon>
        <taxon>Virgisporangium</taxon>
    </lineage>
</organism>